<comment type="caution">
    <text evidence="1">The sequence shown here is derived from an EMBL/GenBank/DDBJ whole genome shotgun (WGS) entry which is preliminary data.</text>
</comment>
<evidence type="ECO:0000313" key="2">
    <source>
        <dbReference type="Proteomes" id="UP000324222"/>
    </source>
</evidence>
<evidence type="ECO:0000313" key="1">
    <source>
        <dbReference type="EMBL" id="MPC81091.1"/>
    </source>
</evidence>
<keyword evidence="2" id="KW-1185">Reference proteome</keyword>
<protein>
    <submittedName>
        <fullName evidence="1">Uncharacterized protein</fullName>
    </submittedName>
</protein>
<proteinExistence type="predicted"/>
<organism evidence="1 2">
    <name type="scientific">Portunus trituberculatus</name>
    <name type="common">Swimming crab</name>
    <name type="synonym">Neptunus trituberculatus</name>
    <dbReference type="NCBI Taxonomy" id="210409"/>
    <lineage>
        <taxon>Eukaryota</taxon>
        <taxon>Metazoa</taxon>
        <taxon>Ecdysozoa</taxon>
        <taxon>Arthropoda</taxon>
        <taxon>Crustacea</taxon>
        <taxon>Multicrustacea</taxon>
        <taxon>Malacostraca</taxon>
        <taxon>Eumalacostraca</taxon>
        <taxon>Eucarida</taxon>
        <taxon>Decapoda</taxon>
        <taxon>Pleocyemata</taxon>
        <taxon>Brachyura</taxon>
        <taxon>Eubrachyura</taxon>
        <taxon>Portunoidea</taxon>
        <taxon>Portunidae</taxon>
        <taxon>Portuninae</taxon>
        <taxon>Portunus</taxon>
    </lineage>
</organism>
<gene>
    <name evidence="1" type="ORF">E2C01_075691</name>
</gene>
<dbReference type="EMBL" id="VSRR010055899">
    <property type="protein sequence ID" value="MPC81091.1"/>
    <property type="molecule type" value="Genomic_DNA"/>
</dbReference>
<sequence length="69" mass="7958">MTPWPAVAKCGMEASNGIMEKMEEQQGEGCVEMEEQQGEEWIRLSQCQEIRDFETEADGADREERRYGI</sequence>
<reference evidence="1 2" key="1">
    <citation type="submission" date="2019-05" db="EMBL/GenBank/DDBJ databases">
        <title>Another draft genome of Portunus trituberculatus and its Hox gene families provides insights of decapod evolution.</title>
        <authorList>
            <person name="Jeong J.-H."/>
            <person name="Song I."/>
            <person name="Kim S."/>
            <person name="Choi T."/>
            <person name="Kim D."/>
            <person name="Ryu S."/>
            <person name="Kim W."/>
        </authorList>
    </citation>
    <scope>NUCLEOTIDE SEQUENCE [LARGE SCALE GENOMIC DNA]</scope>
    <source>
        <tissue evidence="1">Muscle</tissue>
    </source>
</reference>
<dbReference type="AlphaFoldDB" id="A0A5B7I6Q7"/>
<dbReference type="Proteomes" id="UP000324222">
    <property type="component" value="Unassembled WGS sequence"/>
</dbReference>
<name>A0A5B7I6Q7_PORTR</name>
<accession>A0A5B7I6Q7</accession>